<proteinExistence type="predicted"/>
<name>A0ABD1NSZ6_9LAMI</name>
<reference evidence="2" key="1">
    <citation type="submission" date="2024-07" db="EMBL/GenBank/DDBJ databases">
        <title>Two chromosome-level genome assemblies of Korean endemic species Abeliophyllum distichum and Forsythia ovata (Oleaceae).</title>
        <authorList>
            <person name="Jang H."/>
        </authorList>
    </citation>
    <scope>NUCLEOTIDE SEQUENCE [LARGE SCALE GENOMIC DNA]</scope>
</reference>
<gene>
    <name evidence="1" type="ORF">Adt_47759</name>
</gene>
<evidence type="ECO:0000313" key="2">
    <source>
        <dbReference type="Proteomes" id="UP001604336"/>
    </source>
</evidence>
<dbReference type="GO" id="GO:0016301">
    <property type="term" value="F:kinase activity"/>
    <property type="evidence" value="ECO:0007669"/>
    <property type="project" value="UniProtKB-KW"/>
</dbReference>
<sequence>MVSITVGMSDFSRWVMADGAGYYISGTFEQRSILVKKFWVPGAGGDIGPSYVVNDIVVALQMNWYKNVLKVLGCCLDLKMPVNIYEHGINYRLLFDILFNTKEWNF</sequence>
<dbReference type="EMBL" id="JBFOLK010000286">
    <property type="protein sequence ID" value="KAL2454745.1"/>
    <property type="molecule type" value="Genomic_DNA"/>
</dbReference>
<organism evidence="1 2">
    <name type="scientific">Abeliophyllum distichum</name>
    <dbReference type="NCBI Taxonomy" id="126358"/>
    <lineage>
        <taxon>Eukaryota</taxon>
        <taxon>Viridiplantae</taxon>
        <taxon>Streptophyta</taxon>
        <taxon>Embryophyta</taxon>
        <taxon>Tracheophyta</taxon>
        <taxon>Spermatophyta</taxon>
        <taxon>Magnoliopsida</taxon>
        <taxon>eudicotyledons</taxon>
        <taxon>Gunneridae</taxon>
        <taxon>Pentapetalae</taxon>
        <taxon>asterids</taxon>
        <taxon>lamiids</taxon>
        <taxon>Lamiales</taxon>
        <taxon>Oleaceae</taxon>
        <taxon>Forsythieae</taxon>
        <taxon>Abeliophyllum</taxon>
    </lineage>
</organism>
<keyword evidence="2" id="KW-1185">Reference proteome</keyword>
<protein>
    <submittedName>
        <fullName evidence="1">Serine-threonine protein kinase</fullName>
    </submittedName>
</protein>
<keyword evidence="1" id="KW-0418">Kinase</keyword>
<dbReference type="Proteomes" id="UP001604336">
    <property type="component" value="Unassembled WGS sequence"/>
</dbReference>
<evidence type="ECO:0000313" key="1">
    <source>
        <dbReference type="EMBL" id="KAL2454745.1"/>
    </source>
</evidence>
<dbReference type="AlphaFoldDB" id="A0ABD1NSZ6"/>
<accession>A0ABD1NSZ6</accession>
<keyword evidence="1" id="KW-0808">Transferase</keyword>
<comment type="caution">
    <text evidence="1">The sequence shown here is derived from an EMBL/GenBank/DDBJ whole genome shotgun (WGS) entry which is preliminary data.</text>
</comment>